<dbReference type="PANTHER" id="PTHR43649">
    <property type="entry name" value="ARABINOSE-BINDING PROTEIN-RELATED"/>
    <property type="match status" value="1"/>
</dbReference>
<evidence type="ECO:0000256" key="2">
    <source>
        <dbReference type="ARBA" id="ARBA00008520"/>
    </source>
</evidence>
<dbReference type="SUPFAM" id="SSF53850">
    <property type="entry name" value="Periplasmic binding protein-like II"/>
    <property type="match status" value="1"/>
</dbReference>
<keyword evidence="4" id="KW-0732">Signal</keyword>
<dbReference type="EMBL" id="JACYTN010000003">
    <property type="protein sequence ID" value="MBD8497951.1"/>
    <property type="molecule type" value="Genomic_DNA"/>
</dbReference>
<dbReference type="Pfam" id="PF01547">
    <property type="entry name" value="SBP_bac_1"/>
    <property type="match status" value="1"/>
</dbReference>
<sequence>MGRRKWWGWVIACMVMVMLSGCMKEKPLLDELAEDGSGTLRVMYYDEESFQRQYGNYFSIKYPNMNIEVVSTKSFVDGDGGDGGRALTPSEIDQKLMSFIEKERPDIIHTNMDDLSKLVEQGKLYHMDPIIQQEGYSLDDMLPGLITKLREKGDGGLYGLAPSFYTNVMFYNVDLFKQHNIQLPTNKMSWKQVLELGEKFNQVGSGNEKLYGLSGGQRDSYEILSIIMQTSNLQWFDARGEKIVIDTPAWRELFTTVARAIERELIWIPGTKENGGLDYSTPEDPFYNGKAAMTMDITYMIDQMDNIWTWPDKKLKPFAWNIVTMPIDPNYPNESPYVSTYDVFAINQDSPYKREAWELIKFIHSPEIAKVTSKMLAGDIPTRVTYLKDKDGVHIEALAQLGPTANNAQDRFEEIVSEQRVSEDFKANVEDNMKTALDAIVAGESVDDVLPALQQELQALWDQARKNKKKIS</sequence>
<dbReference type="InterPro" id="IPR050490">
    <property type="entry name" value="Bact_solute-bd_prot1"/>
</dbReference>
<organism evidence="5 6">
    <name type="scientific">Paenibacillus arenosi</name>
    <dbReference type="NCBI Taxonomy" id="2774142"/>
    <lineage>
        <taxon>Bacteria</taxon>
        <taxon>Bacillati</taxon>
        <taxon>Bacillota</taxon>
        <taxon>Bacilli</taxon>
        <taxon>Bacillales</taxon>
        <taxon>Paenibacillaceae</taxon>
        <taxon>Paenibacillus</taxon>
    </lineage>
</organism>
<evidence type="ECO:0000313" key="5">
    <source>
        <dbReference type="EMBL" id="MBD8497951.1"/>
    </source>
</evidence>
<evidence type="ECO:0000256" key="4">
    <source>
        <dbReference type="ARBA" id="ARBA00022729"/>
    </source>
</evidence>
<dbReference type="PANTHER" id="PTHR43649:SF31">
    <property type="entry name" value="SN-GLYCEROL-3-PHOSPHATE-BINDING PERIPLASMIC PROTEIN UGPB"/>
    <property type="match status" value="1"/>
</dbReference>
<reference evidence="5 6" key="1">
    <citation type="submission" date="2020-09" db="EMBL/GenBank/DDBJ databases">
        <title>Paenibacillus sp. CAU 1523 isolated from sand of Haeundae Beach.</title>
        <authorList>
            <person name="Kim W."/>
        </authorList>
    </citation>
    <scope>NUCLEOTIDE SEQUENCE [LARGE SCALE GENOMIC DNA]</scope>
    <source>
        <strain evidence="5 6">CAU 1523</strain>
    </source>
</reference>
<keyword evidence="6" id="KW-1185">Reference proteome</keyword>
<dbReference type="PROSITE" id="PS51257">
    <property type="entry name" value="PROKAR_LIPOPROTEIN"/>
    <property type="match status" value="1"/>
</dbReference>
<comment type="caution">
    <text evidence="5">The sequence shown here is derived from an EMBL/GenBank/DDBJ whole genome shotgun (WGS) entry which is preliminary data.</text>
</comment>
<evidence type="ECO:0000256" key="1">
    <source>
        <dbReference type="ARBA" id="ARBA00004196"/>
    </source>
</evidence>
<evidence type="ECO:0000313" key="6">
    <source>
        <dbReference type="Proteomes" id="UP000634529"/>
    </source>
</evidence>
<dbReference type="Gene3D" id="3.40.190.10">
    <property type="entry name" value="Periplasmic binding protein-like II"/>
    <property type="match status" value="1"/>
</dbReference>
<evidence type="ECO:0000256" key="3">
    <source>
        <dbReference type="ARBA" id="ARBA00022448"/>
    </source>
</evidence>
<comment type="subcellular location">
    <subcellularLocation>
        <location evidence="1">Cell envelope</location>
    </subcellularLocation>
</comment>
<name>A0ABR9AVQ8_9BACL</name>
<dbReference type="RefSeq" id="WP_192024365.1">
    <property type="nucleotide sequence ID" value="NZ_JACYTN010000003.1"/>
</dbReference>
<gene>
    <name evidence="5" type="ORF">IFO66_06480</name>
</gene>
<dbReference type="Proteomes" id="UP000634529">
    <property type="component" value="Unassembled WGS sequence"/>
</dbReference>
<accession>A0ABR9AVQ8</accession>
<proteinExistence type="inferred from homology"/>
<keyword evidence="3" id="KW-0813">Transport</keyword>
<protein>
    <submittedName>
        <fullName evidence="5">Extracellular solute-binding protein</fullName>
    </submittedName>
</protein>
<comment type="similarity">
    <text evidence="2">Belongs to the bacterial solute-binding protein 1 family.</text>
</comment>
<dbReference type="InterPro" id="IPR006059">
    <property type="entry name" value="SBP"/>
</dbReference>